<evidence type="ECO:0000313" key="4">
    <source>
        <dbReference type="Proteomes" id="UP000479190"/>
    </source>
</evidence>
<proteinExistence type="predicted"/>
<keyword evidence="2" id="KW-0472">Membrane</keyword>
<evidence type="ECO:0000256" key="1">
    <source>
        <dbReference type="SAM" id="MobiDB-lite"/>
    </source>
</evidence>
<feature type="non-terminal residue" evidence="3">
    <location>
        <position position="1"/>
    </location>
</feature>
<sequence>MWVTSSGEAKTLIMCIRCITAWTKIPQDDEKATPSPHSNSMEKVLNKLLGGVELVVHRGSSELDNEVSKYGLMVKVNQYHRVVSASSVLLYSRIFYKSQLNYFAIKVSVYNLRNNDWMIRKTYKDLKSVRCTKIIVGIASARLLKHRFYAGAITFFNKLVPNAVARDKPSITSFKCKRKSCYAFFKKFNLQQLWRSEHQILQKVKEAAPIRWIRRSSNRCTWFNNGSRNESFKNQKSIKKIWKTRKACSNAASAETTSRPNKRSQEGLLFLFHLYERARVFTDNSPGAIHHSYAFAFAFIRPSVKLRVRIARIIGHRMKRSSDYAERVLAPISNSKLAMPRVPLHGEFNLAGQINAPHSARSIRVHRHRSLQRNECFRIATIFDVAREAATLTSVHDKILGRGTRSAPSSRKLLYLSRVSSALSKVKEIAFTGAGKRRATRKRHADKRRQRDTRVDTTVYCHRRRRRATYTPDKFVTRIFHNPIVHRFHYVLSGVPESFSRIPLSHFYKRSNYSNSKRVQMESRFFFLFFGFALRLAYDAFFHSRSWRRRPTNMITNGFEKKKEDLTYLYTAAGRTRVKNKTICRRRARRVEKKSKVKKADLREKKSKAKSENAKKWLLRHCCCCCCCNVKDNHIYARFQRTVTLAVRPCHLSSSCDARHIRYASAVETEVYEGPTMQNLSEMKFLPLLRVCDAQSRKNVHRISRLLLLHYFCTAVWPQLSKPNPNKRSNTLSWKTKLGVQINAETSIVTVTIDYMRYTMFNNEYRVPEVVSYDDEQCYPCGAQRTRSGQVLTRVVYLEYASWSQRSRIESTKRLLLSHFPSFCVFNVPIMYIAILCWSATFEQTTRKLRARKRCLSHRMEIQG</sequence>
<gene>
    <name evidence="3" type="ORF">TBRA_LOCUS3469</name>
</gene>
<accession>A0A6H5I954</accession>
<feature type="region of interest" description="Disordered" evidence="1">
    <location>
        <begin position="434"/>
        <end position="453"/>
    </location>
</feature>
<dbReference type="Proteomes" id="UP000479190">
    <property type="component" value="Unassembled WGS sequence"/>
</dbReference>
<reference evidence="3 4" key="1">
    <citation type="submission" date="2020-02" db="EMBL/GenBank/DDBJ databases">
        <authorList>
            <person name="Ferguson B K."/>
        </authorList>
    </citation>
    <scope>NUCLEOTIDE SEQUENCE [LARGE SCALE GENOMIC DNA]</scope>
</reference>
<dbReference type="AlphaFoldDB" id="A0A6H5I954"/>
<evidence type="ECO:0000256" key="2">
    <source>
        <dbReference type="SAM" id="Phobius"/>
    </source>
</evidence>
<evidence type="ECO:0000313" key="3">
    <source>
        <dbReference type="EMBL" id="CAB0031500.1"/>
    </source>
</evidence>
<keyword evidence="2" id="KW-0812">Transmembrane</keyword>
<organism evidence="3 4">
    <name type="scientific">Trichogramma brassicae</name>
    <dbReference type="NCBI Taxonomy" id="86971"/>
    <lineage>
        <taxon>Eukaryota</taxon>
        <taxon>Metazoa</taxon>
        <taxon>Ecdysozoa</taxon>
        <taxon>Arthropoda</taxon>
        <taxon>Hexapoda</taxon>
        <taxon>Insecta</taxon>
        <taxon>Pterygota</taxon>
        <taxon>Neoptera</taxon>
        <taxon>Endopterygota</taxon>
        <taxon>Hymenoptera</taxon>
        <taxon>Apocrita</taxon>
        <taxon>Proctotrupomorpha</taxon>
        <taxon>Chalcidoidea</taxon>
        <taxon>Trichogrammatidae</taxon>
        <taxon>Trichogramma</taxon>
    </lineage>
</organism>
<feature type="compositionally biased region" description="Basic residues" evidence="1">
    <location>
        <begin position="435"/>
        <end position="451"/>
    </location>
</feature>
<keyword evidence="2" id="KW-1133">Transmembrane helix</keyword>
<dbReference type="EMBL" id="CADCXV010000645">
    <property type="protein sequence ID" value="CAB0031500.1"/>
    <property type="molecule type" value="Genomic_DNA"/>
</dbReference>
<protein>
    <submittedName>
        <fullName evidence="3">Uncharacterized protein</fullName>
    </submittedName>
</protein>
<name>A0A6H5I954_9HYME</name>
<feature type="transmembrane region" description="Helical" evidence="2">
    <location>
        <begin position="820"/>
        <end position="842"/>
    </location>
</feature>
<keyword evidence="4" id="KW-1185">Reference proteome</keyword>